<dbReference type="Pfam" id="PF00067">
    <property type="entry name" value="p450"/>
    <property type="match status" value="1"/>
</dbReference>
<dbReference type="InterPro" id="IPR050196">
    <property type="entry name" value="Cytochrome_P450_Monoox"/>
</dbReference>
<keyword evidence="12" id="KW-0503">Monooxygenase</keyword>
<accession>A0A921ZQ38</accession>
<evidence type="ECO:0000313" key="13">
    <source>
        <dbReference type="EMBL" id="KAG6462072.1"/>
    </source>
</evidence>
<proteinExistence type="inferred from homology"/>
<dbReference type="PANTHER" id="PTHR24291">
    <property type="entry name" value="CYTOCHROME P450 FAMILY 4"/>
    <property type="match status" value="1"/>
</dbReference>
<protein>
    <recommendedName>
        <fullName evidence="15">Cytochrome P450</fullName>
    </recommendedName>
</protein>
<evidence type="ECO:0000256" key="1">
    <source>
        <dbReference type="ARBA" id="ARBA00001971"/>
    </source>
</evidence>
<dbReference type="InterPro" id="IPR017972">
    <property type="entry name" value="Cyt_P450_CS"/>
</dbReference>
<dbReference type="PANTHER" id="PTHR24291:SF189">
    <property type="entry name" value="CYTOCHROME P450 4C3-RELATED"/>
    <property type="match status" value="1"/>
</dbReference>
<sequence length="503" mass="57785">MIFKILFGSLILCYLFMRFKYRRFYELSRQLNNDILTLPFLGHLYLFIGNGEDLMNAFKYFGKKALNNGGMSALWLGTKLLTVIADPVIADYLSKTCLEKDNITQMAQYLIGNGSIFAPVSIWRPRRKLVSLNFSLPRLNHFVDIFSQQGLILVNTLKRSEGKQPISLFKYLIAYSMDSVCESTLGIKLSVQNNSEHPFPKAFEYQCRIYIKHLFQPYIYDNPFYKLTPAYAKFTKNNQIMRDFVKKVIIYNIYAVIFNIGKLDKIKTFLEMMTNKSDGEQGLSDLEILEELLVLFVAGTDTSATGAAFVGVMLSRHPEVQDKVYNELQELFGDSDKHVTAKDLTQLKYLEAVVKETLRLYPPVPITMRMVDQDVTIPSGITLVKDSTLLIHNWAINRNPEYWGEDAEEFRPERFFDDPPKHSAAFASFSLGPRNCLGYKYALMAISTVTIHLVRNFKLVLPGADINLKTGKCLDKEKPLRVKFEVMMKDVDDFKVRLVPRTK</sequence>
<dbReference type="PROSITE" id="PS00086">
    <property type="entry name" value="CYTOCHROME_P450"/>
    <property type="match status" value="1"/>
</dbReference>
<dbReference type="Proteomes" id="UP000791440">
    <property type="component" value="Unassembled WGS sequence"/>
</dbReference>
<evidence type="ECO:0000313" key="14">
    <source>
        <dbReference type="Proteomes" id="UP000791440"/>
    </source>
</evidence>
<dbReference type="GO" id="GO:0005506">
    <property type="term" value="F:iron ion binding"/>
    <property type="evidence" value="ECO:0007669"/>
    <property type="project" value="InterPro"/>
</dbReference>
<keyword evidence="9 12" id="KW-0560">Oxidoreductase</keyword>
<keyword evidence="10 12" id="KW-0408">Iron</keyword>
<keyword evidence="7" id="KW-0256">Endoplasmic reticulum</keyword>
<comment type="caution">
    <text evidence="13">The sequence shown here is derived from an EMBL/GenBank/DDBJ whole genome shotgun (WGS) entry which is preliminary data.</text>
</comment>
<evidence type="ECO:0000256" key="10">
    <source>
        <dbReference type="ARBA" id="ARBA00023004"/>
    </source>
</evidence>
<comment type="subcellular location">
    <subcellularLocation>
        <location evidence="3">Endoplasmic reticulum membrane</location>
        <topology evidence="3">Peripheral membrane protein</topology>
    </subcellularLocation>
    <subcellularLocation>
        <location evidence="2">Microsome membrane</location>
        <topology evidence="2">Peripheral membrane protein</topology>
    </subcellularLocation>
</comment>
<keyword evidence="8" id="KW-0492">Microsome</keyword>
<dbReference type="EMBL" id="JH668808">
    <property type="protein sequence ID" value="KAG6462072.1"/>
    <property type="molecule type" value="Genomic_DNA"/>
</dbReference>
<comment type="similarity">
    <text evidence="4 12">Belongs to the cytochrome P450 family.</text>
</comment>
<evidence type="ECO:0000256" key="3">
    <source>
        <dbReference type="ARBA" id="ARBA00004406"/>
    </source>
</evidence>
<evidence type="ECO:0000256" key="11">
    <source>
        <dbReference type="ARBA" id="ARBA00023136"/>
    </source>
</evidence>
<dbReference type="GO" id="GO:0020037">
    <property type="term" value="F:heme binding"/>
    <property type="evidence" value="ECO:0007669"/>
    <property type="project" value="InterPro"/>
</dbReference>
<reference evidence="13" key="1">
    <citation type="journal article" date="2016" name="Insect Biochem. Mol. Biol.">
        <title>Multifaceted biological insights from a draft genome sequence of the tobacco hornworm moth, Manduca sexta.</title>
        <authorList>
            <person name="Kanost M.R."/>
            <person name="Arrese E.L."/>
            <person name="Cao X."/>
            <person name="Chen Y.R."/>
            <person name="Chellapilla S."/>
            <person name="Goldsmith M.R."/>
            <person name="Grosse-Wilde E."/>
            <person name="Heckel D.G."/>
            <person name="Herndon N."/>
            <person name="Jiang H."/>
            <person name="Papanicolaou A."/>
            <person name="Qu J."/>
            <person name="Soulages J.L."/>
            <person name="Vogel H."/>
            <person name="Walters J."/>
            <person name="Waterhouse R.M."/>
            <person name="Ahn S.J."/>
            <person name="Almeida F.C."/>
            <person name="An C."/>
            <person name="Aqrawi P."/>
            <person name="Bretschneider A."/>
            <person name="Bryant W.B."/>
            <person name="Bucks S."/>
            <person name="Chao H."/>
            <person name="Chevignon G."/>
            <person name="Christen J.M."/>
            <person name="Clarke D.F."/>
            <person name="Dittmer N.T."/>
            <person name="Ferguson L.C.F."/>
            <person name="Garavelou S."/>
            <person name="Gordon K.H.J."/>
            <person name="Gunaratna R.T."/>
            <person name="Han Y."/>
            <person name="Hauser F."/>
            <person name="He Y."/>
            <person name="Heidel-Fischer H."/>
            <person name="Hirsh A."/>
            <person name="Hu Y."/>
            <person name="Jiang H."/>
            <person name="Kalra D."/>
            <person name="Klinner C."/>
            <person name="Konig C."/>
            <person name="Kovar C."/>
            <person name="Kroll A.R."/>
            <person name="Kuwar S.S."/>
            <person name="Lee S.L."/>
            <person name="Lehman R."/>
            <person name="Li K."/>
            <person name="Li Z."/>
            <person name="Liang H."/>
            <person name="Lovelace S."/>
            <person name="Lu Z."/>
            <person name="Mansfield J.H."/>
            <person name="McCulloch K.J."/>
            <person name="Mathew T."/>
            <person name="Morton B."/>
            <person name="Muzny D.M."/>
            <person name="Neunemann D."/>
            <person name="Ongeri F."/>
            <person name="Pauchet Y."/>
            <person name="Pu L.L."/>
            <person name="Pyrousis I."/>
            <person name="Rao X.J."/>
            <person name="Redding A."/>
            <person name="Roesel C."/>
            <person name="Sanchez-Gracia A."/>
            <person name="Schaack S."/>
            <person name="Shukla A."/>
            <person name="Tetreau G."/>
            <person name="Wang Y."/>
            <person name="Xiong G.H."/>
            <person name="Traut W."/>
            <person name="Walsh T.K."/>
            <person name="Worley K.C."/>
            <person name="Wu D."/>
            <person name="Wu W."/>
            <person name="Wu Y.Q."/>
            <person name="Zhang X."/>
            <person name="Zou Z."/>
            <person name="Zucker H."/>
            <person name="Briscoe A.D."/>
            <person name="Burmester T."/>
            <person name="Clem R.J."/>
            <person name="Feyereisen R."/>
            <person name="Grimmelikhuijzen C.J.P."/>
            <person name="Hamodrakas S.J."/>
            <person name="Hansson B.S."/>
            <person name="Huguet E."/>
            <person name="Jermiin L.S."/>
            <person name="Lan Q."/>
            <person name="Lehman H.K."/>
            <person name="Lorenzen M."/>
            <person name="Merzendorfer H."/>
            <person name="Michalopoulos I."/>
            <person name="Morton D.B."/>
            <person name="Muthukrishnan S."/>
            <person name="Oakeshott J.G."/>
            <person name="Palmer W."/>
            <person name="Park Y."/>
            <person name="Passarelli A.L."/>
            <person name="Rozas J."/>
            <person name="Schwartz L.M."/>
            <person name="Smith W."/>
            <person name="Southgate A."/>
            <person name="Vilcinskas A."/>
            <person name="Vogt R."/>
            <person name="Wang P."/>
            <person name="Werren J."/>
            <person name="Yu X.Q."/>
            <person name="Zhou J.J."/>
            <person name="Brown S.J."/>
            <person name="Scherer S.E."/>
            <person name="Richards S."/>
            <person name="Blissard G.W."/>
        </authorList>
    </citation>
    <scope>NUCLEOTIDE SEQUENCE</scope>
</reference>
<dbReference type="AlphaFoldDB" id="A0A921ZQ38"/>
<evidence type="ECO:0008006" key="15">
    <source>
        <dbReference type="Google" id="ProtNLM"/>
    </source>
</evidence>
<dbReference type="GO" id="GO:0005789">
    <property type="term" value="C:endoplasmic reticulum membrane"/>
    <property type="evidence" value="ECO:0007669"/>
    <property type="project" value="UniProtKB-SubCell"/>
</dbReference>
<gene>
    <name evidence="13" type="ORF">O3G_MSEX013042</name>
</gene>
<dbReference type="InterPro" id="IPR001128">
    <property type="entry name" value="Cyt_P450"/>
</dbReference>
<evidence type="ECO:0000256" key="4">
    <source>
        <dbReference type="ARBA" id="ARBA00010617"/>
    </source>
</evidence>
<evidence type="ECO:0000256" key="8">
    <source>
        <dbReference type="ARBA" id="ARBA00022848"/>
    </source>
</evidence>
<dbReference type="GO" id="GO:0016705">
    <property type="term" value="F:oxidoreductase activity, acting on paired donors, with incorporation or reduction of molecular oxygen"/>
    <property type="evidence" value="ECO:0007669"/>
    <property type="project" value="InterPro"/>
</dbReference>
<comment type="cofactor">
    <cofactor evidence="1">
        <name>heme</name>
        <dbReference type="ChEBI" id="CHEBI:30413"/>
    </cofactor>
</comment>
<dbReference type="GO" id="GO:0004497">
    <property type="term" value="F:monooxygenase activity"/>
    <property type="evidence" value="ECO:0007669"/>
    <property type="project" value="UniProtKB-KW"/>
</dbReference>
<name>A0A921ZQ38_MANSE</name>
<evidence type="ECO:0000256" key="5">
    <source>
        <dbReference type="ARBA" id="ARBA00022617"/>
    </source>
</evidence>
<reference evidence="13" key="2">
    <citation type="submission" date="2020-12" db="EMBL/GenBank/DDBJ databases">
        <authorList>
            <person name="Kanost M."/>
        </authorList>
    </citation>
    <scope>NUCLEOTIDE SEQUENCE</scope>
</reference>
<evidence type="ECO:0000256" key="9">
    <source>
        <dbReference type="ARBA" id="ARBA00023002"/>
    </source>
</evidence>
<keyword evidence="6 12" id="KW-0479">Metal-binding</keyword>
<keyword evidence="5 12" id="KW-0349">Heme</keyword>
<evidence type="ECO:0000256" key="6">
    <source>
        <dbReference type="ARBA" id="ARBA00022723"/>
    </source>
</evidence>
<keyword evidence="11" id="KW-0472">Membrane</keyword>
<organism evidence="13 14">
    <name type="scientific">Manduca sexta</name>
    <name type="common">Tobacco hawkmoth</name>
    <name type="synonym">Tobacco hornworm</name>
    <dbReference type="NCBI Taxonomy" id="7130"/>
    <lineage>
        <taxon>Eukaryota</taxon>
        <taxon>Metazoa</taxon>
        <taxon>Ecdysozoa</taxon>
        <taxon>Arthropoda</taxon>
        <taxon>Hexapoda</taxon>
        <taxon>Insecta</taxon>
        <taxon>Pterygota</taxon>
        <taxon>Neoptera</taxon>
        <taxon>Endopterygota</taxon>
        <taxon>Lepidoptera</taxon>
        <taxon>Glossata</taxon>
        <taxon>Ditrysia</taxon>
        <taxon>Bombycoidea</taxon>
        <taxon>Sphingidae</taxon>
        <taxon>Sphinginae</taxon>
        <taxon>Sphingini</taxon>
        <taxon>Manduca</taxon>
    </lineage>
</organism>
<evidence type="ECO:0000256" key="12">
    <source>
        <dbReference type="RuleBase" id="RU000461"/>
    </source>
</evidence>
<evidence type="ECO:0000256" key="7">
    <source>
        <dbReference type="ARBA" id="ARBA00022824"/>
    </source>
</evidence>
<keyword evidence="14" id="KW-1185">Reference proteome</keyword>
<evidence type="ECO:0000256" key="2">
    <source>
        <dbReference type="ARBA" id="ARBA00004174"/>
    </source>
</evidence>